<feature type="region of interest" description="Disordered" evidence="6">
    <location>
        <begin position="160"/>
        <end position="183"/>
    </location>
</feature>
<accession>A0ABQ4TMN5</accession>
<dbReference type="Gene3D" id="2.70.40.10">
    <property type="match status" value="1"/>
</dbReference>
<evidence type="ECO:0000259" key="7">
    <source>
        <dbReference type="Pfam" id="PF00692"/>
    </source>
</evidence>
<dbReference type="SUPFAM" id="SSF51283">
    <property type="entry name" value="dUTPase-like"/>
    <property type="match status" value="1"/>
</dbReference>
<dbReference type="NCBIfam" id="NF001862">
    <property type="entry name" value="PRK00601.1"/>
    <property type="match status" value="1"/>
</dbReference>
<organism evidence="8 9">
    <name type="scientific">Methylobacterium thuringiense</name>
    <dbReference type="NCBI Taxonomy" id="1003091"/>
    <lineage>
        <taxon>Bacteria</taxon>
        <taxon>Pseudomonadati</taxon>
        <taxon>Pseudomonadota</taxon>
        <taxon>Alphaproteobacteria</taxon>
        <taxon>Hyphomicrobiales</taxon>
        <taxon>Methylobacteriaceae</taxon>
        <taxon>Methylobacterium</taxon>
    </lineage>
</organism>
<evidence type="ECO:0000256" key="5">
    <source>
        <dbReference type="ARBA" id="ARBA00047686"/>
    </source>
</evidence>
<dbReference type="InterPro" id="IPR029054">
    <property type="entry name" value="dUTPase-like"/>
</dbReference>
<dbReference type="InterPro" id="IPR008181">
    <property type="entry name" value="dUTPase"/>
</dbReference>
<proteinExistence type="inferred from homology"/>
<dbReference type="InterPro" id="IPR036157">
    <property type="entry name" value="dUTPase-like_sf"/>
</dbReference>
<dbReference type="PANTHER" id="PTHR11241:SF0">
    <property type="entry name" value="DEOXYURIDINE 5'-TRIPHOSPHATE NUCLEOTIDOHYDROLASE"/>
    <property type="match status" value="1"/>
</dbReference>
<keyword evidence="4" id="KW-0546">Nucleotide metabolism</keyword>
<reference evidence="8" key="2">
    <citation type="submission" date="2021-08" db="EMBL/GenBank/DDBJ databases">
        <authorList>
            <person name="Tani A."/>
            <person name="Ola A."/>
            <person name="Ogura Y."/>
            <person name="Katsura K."/>
            <person name="Hayashi T."/>
        </authorList>
    </citation>
    <scope>NUCLEOTIDE SEQUENCE</scope>
    <source>
        <strain evidence="8">DSM 23674</strain>
    </source>
</reference>
<evidence type="ECO:0000313" key="8">
    <source>
        <dbReference type="EMBL" id="GJE54950.1"/>
    </source>
</evidence>
<reference evidence="8" key="1">
    <citation type="journal article" date="2021" name="Front. Microbiol.">
        <title>Comprehensive Comparative Genomics and Phenotyping of Methylobacterium Species.</title>
        <authorList>
            <person name="Alessa O."/>
            <person name="Ogura Y."/>
            <person name="Fujitani Y."/>
            <person name="Takami H."/>
            <person name="Hayashi T."/>
            <person name="Sahin N."/>
            <person name="Tani A."/>
        </authorList>
    </citation>
    <scope>NUCLEOTIDE SEQUENCE</scope>
    <source>
        <strain evidence="8">DSM 23674</strain>
    </source>
</reference>
<evidence type="ECO:0000313" key="9">
    <source>
        <dbReference type="Proteomes" id="UP001055101"/>
    </source>
</evidence>
<comment type="caution">
    <text evidence="8">The sequence shown here is derived from an EMBL/GenBank/DDBJ whole genome shotgun (WGS) entry which is preliminary data.</text>
</comment>
<evidence type="ECO:0000256" key="1">
    <source>
        <dbReference type="ARBA" id="ARBA00006581"/>
    </source>
</evidence>
<keyword evidence="3" id="KW-0378">Hydrolase</keyword>
<dbReference type="NCBIfam" id="TIGR00576">
    <property type="entry name" value="dut"/>
    <property type="match status" value="1"/>
</dbReference>
<gene>
    <name evidence="8" type="primary">dut</name>
    <name evidence="8" type="ORF">EKPJFOCH_1436</name>
</gene>
<feature type="compositionally biased region" description="Gly residues" evidence="6">
    <location>
        <begin position="167"/>
        <end position="183"/>
    </location>
</feature>
<dbReference type="EC" id="3.6.1.23" evidence="2"/>
<comment type="catalytic activity">
    <reaction evidence="5">
        <text>dUTP + H2O = dUMP + diphosphate + H(+)</text>
        <dbReference type="Rhea" id="RHEA:10248"/>
        <dbReference type="ChEBI" id="CHEBI:15377"/>
        <dbReference type="ChEBI" id="CHEBI:15378"/>
        <dbReference type="ChEBI" id="CHEBI:33019"/>
        <dbReference type="ChEBI" id="CHEBI:61555"/>
        <dbReference type="ChEBI" id="CHEBI:246422"/>
        <dbReference type="EC" id="3.6.1.23"/>
    </reaction>
</comment>
<comment type="similarity">
    <text evidence="1">Belongs to the dUTPase family.</text>
</comment>
<evidence type="ECO:0000256" key="2">
    <source>
        <dbReference type="ARBA" id="ARBA00012379"/>
    </source>
</evidence>
<evidence type="ECO:0000256" key="4">
    <source>
        <dbReference type="ARBA" id="ARBA00023080"/>
    </source>
</evidence>
<dbReference type="InterPro" id="IPR033704">
    <property type="entry name" value="dUTPase_trimeric"/>
</dbReference>
<keyword evidence="9" id="KW-1185">Reference proteome</keyword>
<dbReference type="EMBL" id="BPRA01000006">
    <property type="protein sequence ID" value="GJE54950.1"/>
    <property type="molecule type" value="Genomic_DNA"/>
</dbReference>
<feature type="domain" description="dUTPase-like" evidence="7">
    <location>
        <begin position="33"/>
        <end position="169"/>
    </location>
</feature>
<name>A0ABQ4TMN5_9HYPH</name>
<dbReference type="Pfam" id="PF00692">
    <property type="entry name" value="dUTPase"/>
    <property type="match status" value="1"/>
</dbReference>
<dbReference type="PANTHER" id="PTHR11241">
    <property type="entry name" value="DEOXYURIDINE 5'-TRIPHOSPHATE NUCLEOTIDOHYDROLASE"/>
    <property type="match status" value="1"/>
</dbReference>
<dbReference type="RefSeq" id="WP_373322268.1">
    <property type="nucleotide sequence ID" value="NZ_BPRA01000006.1"/>
</dbReference>
<protein>
    <recommendedName>
        <fullName evidence="2">dUTP diphosphatase</fullName>
        <ecNumber evidence="2">3.6.1.23</ecNumber>
    </recommendedName>
</protein>
<evidence type="ECO:0000256" key="3">
    <source>
        <dbReference type="ARBA" id="ARBA00022801"/>
    </source>
</evidence>
<dbReference type="Proteomes" id="UP001055101">
    <property type="component" value="Unassembled WGS sequence"/>
</dbReference>
<dbReference type="CDD" id="cd07557">
    <property type="entry name" value="trimeric_dUTPase"/>
    <property type="match status" value="1"/>
</dbReference>
<sequence length="183" mass="19061">MPGEISHVLDAPSLGGSLMRIAVRLLDPRLRDWGFPRRGSAHSAGLDLFACLDGPLAIAPQAPAILIPTGLVVMIRDPDWCGLVLPRSGLGHREGLVLGNGTGVIDADYEGPLMVSAWNRNRAPADGELPAHIVIEPGDRIAQLVVVRVAQPTFEILDDAGADDRPAGGGARGGGGFGSSGRR</sequence>
<evidence type="ECO:0000256" key="6">
    <source>
        <dbReference type="SAM" id="MobiDB-lite"/>
    </source>
</evidence>